<dbReference type="STRING" id="1121022.GCA_000376105_03073"/>
<comment type="caution">
    <text evidence="3">The sequence shown here is derived from an EMBL/GenBank/DDBJ whole genome shotgun (WGS) entry which is preliminary data.</text>
</comment>
<keyword evidence="1" id="KW-1277">Toxin-antitoxin system</keyword>
<dbReference type="GO" id="GO:0006355">
    <property type="term" value="P:regulation of DNA-templated transcription"/>
    <property type="evidence" value="ECO:0007669"/>
    <property type="project" value="InterPro"/>
</dbReference>
<dbReference type="PANTHER" id="PTHR35401:SF2">
    <property type="entry name" value="ABC-TYPE TRANSPORT SYSTEM"/>
    <property type="match status" value="1"/>
</dbReference>
<accession>V4PY12</accession>
<dbReference type="Gene3D" id="1.20.5.780">
    <property type="entry name" value="Single helix bin"/>
    <property type="match status" value="1"/>
</dbReference>
<name>V4PY12_9CAUL</name>
<comment type="similarity">
    <text evidence="2">Belongs to the TacA antitoxin family.</text>
</comment>
<evidence type="ECO:0008006" key="5">
    <source>
        <dbReference type="Google" id="ProtNLM"/>
    </source>
</evidence>
<dbReference type="Proteomes" id="UP000017837">
    <property type="component" value="Unassembled WGS sequence"/>
</dbReference>
<dbReference type="InterPro" id="IPR010985">
    <property type="entry name" value="Ribbon_hlx_hlx"/>
</dbReference>
<dbReference type="eggNOG" id="COG4453">
    <property type="taxonomic scope" value="Bacteria"/>
</dbReference>
<sequence length="128" mass="13970">MLVVTGDLEMYAKLPYIIGSAKEGQMLAFNNPADAVDEPNDARMQFRTKARVKETIQRAAALSGVDDSAFMISAAYRSAMETIKAHEQTQIQAADFHTFFTALDTPATPTAALQAAHARYKGRTQSTI</sequence>
<reference evidence="3 4" key="1">
    <citation type="journal article" date="2014" name="Nature">
        <title>Sequential evolution of bacterial morphology by co-option of a developmental regulator.</title>
        <authorList>
            <person name="Jiang C."/>
            <person name="Brown P.J."/>
            <person name="Ducret A."/>
            <person name="Brun Y.V."/>
        </authorList>
    </citation>
    <scope>NUCLEOTIDE SEQUENCE [LARGE SCALE GENOMIC DNA]</scope>
    <source>
        <strain evidence="3 4">DSM 16100</strain>
    </source>
</reference>
<evidence type="ECO:0000313" key="4">
    <source>
        <dbReference type="Proteomes" id="UP000017837"/>
    </source>
</evidence>
<proteinExistence type="inferred from homology"/>
<evidence type="ECO:0000256" key="2">
    <source>
        <dbReference type="ARBA" id="ARBA00049988"/>
    </source>
</evidence>
<keyword evidence="4" id="KW-1185">Reference proteome</keyword>
<dbReference type="PANTHER" id="PTHR35401">
    <property type="entry name" value="COPG FAMILY HELIX-TURN-HELIX PROTEIN-RELATED-RELATED"/>
    <property type="match status" value="1"/>
</dbReference>
<dbReference type="EMBL" id="AWGB01000023">
    <property type="protein sequence ID" value="ESQ90465.1"/>
    <property type="molecule type" value="Genomic_DNA"/>
</dbReference>
<dbReference type="InterPro" id="IPR014795">
    <property type="entry name" value="TacA_1-like"/>
</dbReference>
<dbReference type="Pfam" id="PF08681">
    <property type="entry name" value="TacA1"/>
    <property type="match status" value="1"/>
</dbReference>
<dbReference type="SUPFAM" id="SSF47598">
    <property type="entry name" value="Ribbon-helix-helix"/>
    <property type="match status" value="1"/>
</dbReference>
<gene>
    <name evidence="3" type="ORF">ABENE_12140</name>
</gene>
<evidence type="ECO:0000256" key="1">
    <source>
        <dbReference type="ARBA" id="ARBA00022649"/>
    </source>
</evidence>
<dbReference type="AlphaFoldDB" id="V4PY12"/>
<evidence type="ECO:0000313" key="3">
    <source>
        <dbReference type="EMBL" id="ESQ90465.1"/>
    </source>
</evidence>
<protein>
    <recommendedName>
        <fullName evidence="5">DUF1778 domain-containing protein</fullName>
    </recommendedName>
</protein>
<organism evidence="3 4">
    <name type="scientific">Asticcacaulis benevestitus DSM 16100 = ATCC BAA-896</name>
    <dbReference type="NCBI Taxonomy" id="1121022"/>
    <lineage>
        <taxon>Bacteria</taxon>
        <taxon>Pseudomonadati</taxon>
        <taxon>Pseudomonadota</taxon>
        <taxon>Alphaproteobacteria</taxon>
        <taxon>Caulobacterales</taxon>
        <taxon>Caulobacteraceae</taxon>
        <taxon>Asticcacaulis</taxon>
    </lineage>
</organism>
<dbReference type="PATRIC" id="fig|1121022.4.peg.2460"/>